<dbReference type="InterPro" id="IPR013088">
    <property type="entry name" value="Znf_NHR/GATA"/>
</dbReference>
<keyword evidence="1" id="KW-0479">Metal-binding</keyword>
<dbReference type="GO" id="GO:0006355">
    <property type="term" value="P:regulation of DNA-templated transcription"/>
    <property type="evidence" value="ECO:0007669"/>
    <property type="project" value="InterPro"/>
</dbReference>
<dbReference type="Proteomes" id="UP000093000">
    <property type="component" value="Unassembled WGS sequence"/>
</dbReference>
<evidence type="ECO:0000256" key="1">
    <source>
        <dbReference type="ARBA" id="ARBA00022723"/>
    </source>
</evidence>
<dbReference type="STRING" id="101091.A0A1C7NA73"/>
<dbReference type="GO" id="GO:0008270">
    <property type="term" value="F:zinc ion binding"/>
    <property type="evidence" value="ECO:0007669"/>
    <property type="project" value="UniProtKB-KW"/>
</dbReference>
<dbReference type="PROSITE" id="PS00344">
    <property type="entry name" value="GATA_ZN_FINGER_1"/>
    <property type="match status" value="1"/>
</dbReference>
<dbReference type="InterPro" id="IPR000679">
    <property type="entry name" value="Znf_GATA"/>
</dbReference>
<dbReference type="PROSITE" id="PS50114">
    <property type="entry name" value="GATA_ZN_FINGER_2"/>
    <property type="match status" value="1"/>
</dbReference>
<dbReference type="CDD" id="cd00202">
    <property type="entry name" value="ZnF_GATA"/>
    <property type="match status" value="1"/>
</dbReference>
<evidence type="ECO:0000256" key="2">
    <source>
        <dbReference type="ARBA" id="ARBA00022771"/>
    </source>
</evidence>
<dbReference type="InterPro" id="IPR051140">
    <property type="entry name" value="GATA_TF"/>
</dbReference>
<organism evidence="7 8">
    <name type="scientific">Choanephora cucurbitarum</name>
    <dbReference type="NCBI Taxonomy" id="101091"/>
    <lineage>
        <taxon>Eukaryota</taxon>
        <taxon>Fungi</taxon>
        <taxon>Fungi incertae sedis</taxon>
        <taxon>Mucoromycota</taxon>
        <taxon>Mucoromycotina</taxon>
        <taxon>Mucoromycetes</taxon>
        <taxon>Mucorales</taxon>
        <taxon>Mucorineae</taxon>
        <taxon>Choanephoraceae</taxon>
        <taxon>Choanephoroideae</taxon>
        <taxon>Choanephora</taxon>
    </lineage>
</organism>
<sequence length="261" mass="30110">MLRHTFRYSCSLSNKSVSDQHLNSSDYIYYHYPAVHRFKQVSASLSVVLMLELIYHSYTFDAKAHQIPNKFLVTKSPFQHVTLQNIPCLPSIHELDSMTNQAYQMQNTINMKFNSASFINTTISKQTTLEKPITTTKKRRSEDHKRTKPSKINKQQRNQHCHSCNSTETPEWRRGPLGPRTLCNACGIIWRKLVKKQENSTFYSDNEEEISLYDIHPSEDGYESTMASSFVPVSNSTLSDYCNTESRDTDTKKTSLSFLLS</sequence>
<evidence type="ECO:0000256" key="4">
    <source>
        <dbReference type="PROSITE-ProRule" id="PRU00094"/>
    </source>
</evidence>
<gene>
    <name evidence="7" type="primary">BRG1</name>
    <name evidence="7" type="ORF">A0J61_07697</name>
</gene>
<dbReference type="EMBL" id="LUGH01000535">
    <property type="protein sequence ID" value="OBZ84254.1"/>
    <property type="molecule type" value="Genomic_DNA"/>
</dbReference>
<comment type="caution">
    <text evidence="7">The sequence shown here is derived from an EMBL/GenBank/DDBJ whole genome shotgun (WGS) entry which is preliminary data.</text>
</comment>
<dbReference type="InParanoid" id="A0A1C7NA73"/>
<feature type="region of interest" description="Disordered" evidence="5">
    <location>
        <begin position="129"/>
        <end position="172"/>
    </location>
</feature>
<keyword evidence="2 4" id="KW-0863">Zinc-finger</keyword>
<keyword evidence="3" id="KW-0862">Zinc</keyword>
<evidence type="ECO:0000313" key="7">
    <source>
        <dbReference type="EMBL" id="OBZ84254.1"/>
    </source>
</evidence>
<evidence type="ECO:0000313" key="8">
    <source>
        <dbReference type="Proteomes" id="UP000093000"/>
    </source>
</evidence>
<feature type="domain" description="GATA-type" evidence="6">
    <location>
        <begin position="155"/>
        <end position="191"/>
    </location>
</feature>
<evidence type="ECO:0000256" key="5">
    <source>
        <dbReference type="SAM" id="MobiDB-lite"/>
    </source>
</evidence>
<dbReference type="GO" id="GO:0043565">
    <property type="term" value="F:sequence-specific DNA binding"/>
    <property type="evidence" value="ECO:0007669"/>
    <property type="project" value="InterPro"/>
</dbReference>
<proteinExistence type="predicted"/>
<dbReference type="OrthoDB" id="2162994at2759"/>
<evidence type="ECO:0000256" key="3">
    <source>
        <dbReference type="ARBA" id="ARBA00022833"/>
    </source>
</evidence>
<dbReference type="Pfam" id="PF00320">
    <property type="entry name" value="GATA"/>
    <property type="match status" value="1"/>
</dbReference>
<dbReference type="Gene3D" id="3.30.50.10">
    <property type="entry name" value="Erythroid Transcription Factor GATA-1, subunit A"/>
    <property type="match status" value="1"/>
</dbReference>
<protein>
    <submittedName>
        <fullName evidence="7">Biofilm regulator 1</fullName>
    </submittedName>
</protein>
<feature type="compositionally biased region" description="Polar residues" evidence="5">
    <location>
        <begin position="152"/>
        <end position="169"/>
    </location>
</feature>
<accession>A0A1C7NA73</accession>
<reference evidence="7 8" key="1">
    <citation type="submission" date="2016-03" db="EMBL/GenBank/DDBJ databases">
        <title>Choanephora cucurbitarum.</title>
        <authorList>
            <person name="Min B."/>
            <person name="Park H."/>
            <person name="Park J.-H."/>
            <person name="Shin H.-D."/>
            <person name="Choi I.-G."/>
        </authorList>
    </citation>
    <scope>NUCLEOTIDE SEQUENCE [LARGE SCALE GENOMIC DNA]</scope>
    <source>
        <strain evidence="7 8">KUS-F28377</strain>
    </source>
</reference>
<dbReference type="AlphaFoldDB" id="A0A1C7NA73"/>
<dbReference type="SUPFAM" id="SSF57716">
    <property type="entry name" value="Glucocorticoid receptor-like (DNA-binding domain)"/>
    <property type="match status" value="1"/>
</dbReference>
<name>A0A1C7NA73_9FUNG</name>
<evidence type="ECO:0000259" key="6">
    <source>
        <dbReference type="PROSITE" id="PS50114"/>
    </source>
</evidence>
<dbReference type="SMART" id="SM00401">
    <property type="entry name" value="ZnF_GATA"/>
    <property type="match status" value="1"/>
</dbReference>
<dbReference type="PANTHER" id="PTHR45658">
    <property type="entry name" value="GATA TRANSCRIPTION FACTOR"/>
    <property type="match status" value="1"/>
</dbReference>
<keyword evidence="8" id="KW-1185">Reference proteome</keyword>